<organism evidence="3 4">
    <name type="scientific">Halorhodospira halophila (strain DSM 244 / SL1)</name>
    <name type="common">Ectothiorhodospira halophila (strain DSM 244 / SL1)</name>
    <dbReference type="NCBI Taxonomy" id="349124"/>
    <lineage>
        <taxon>Bacteria</taxon>
        <taxon>Pseudomonadati</taxon>
        <taxon>Pseudomonadota</taxon>
        <taxon>Gammaproteobacteria</taxon>
        <taxon>Chromatiales</taxon>
        <taxon>Ectothiorhodospiraceae</taxon>
        <taxon>Halorhodospira</taxon>
    </lineage>
</organism>
<sequence length="101" mass="11256">MPWITPDPEQDAWLVHVRVTPRAKRESLDVEGERLRVRLNTPPVDGKANTALRKLLARQFGVAKSAVSLLRGERSRDKTVRITAPKQWPAGLPHPGEPPAP</sequence>
<dbReference type="RefSeq" id="WP_011813747.1">
    <property type="nucleotide sequence ID" value="NC_008789.1"/>
</dbReference>
<name>A1WVL2_HALHL</name>
<accession>A1WVL2</accession>
<dbReference type="PANTHER" id="PTHR13420:SF7">
    <property type="entry name" value="UPF0235 PROTEIN C15ORF40"/>
    <property type="match status" value="1"/>
</dbReference>
<dbReference type="KEGG" id="hha:Hhal_0948"/>
<dbReference type="HOGENOM" id="CLU_130694_5_0_6"/>
<gene>
    <name evidence="3" type="ordered locus">Hhal_0948</name>
</gene>
<dbReference type="Proteomes" id="UP000000647">
    <property type="component" value="Chromosome"/>
</dbReference>
<dbReference type="STRING" id="349124.Hhal_0948"/>
<dbReference type="eggNOG" id="COG1872">
    <property type="taxonomic scope" value="Bacteria"/>
</dbReference>
<reference evidence="4" key="1">
    <citation type="submission" date="2006-12" db="EMBL/GenBank/DDBJ databases">
        <title>Complete sequence of Halorhodospira halophila SL1.</title>
        <authorList>
            <consortium name="US DOE Joint Genome Institute"/>
            <person name="Copeland A."/>
            <person name="Lucas S."/>
            <person name="Lapidus A."/>
            <person name="Barry K."/>
            <person name="Detter J.C."/>
            <person name="Glavina del Rio T."/>
            <person name="Hammon N."/>
            <person name="Israni S."/>
            <person name="Dalin E."/>
            <person name="Tice H."/>
            <person name="Pitluck S."/>
            <person name="Saunders E."/>
            <person name="Brettin T."/>
            <person name="Bruce D."/>
            <person name="Han C."/>
            <person name="Tapia R."/>
            <person name="Schmutz J."/>
            <person name="Larimer F."/>
            <person name="Land M."/>
            <person name="Hauser L."/>
            <person name="Kyrpides N."/>
            <person name="Mikhailova N."/>
            <person name="Hoff W."/>
            <person name="Richardson P."/>
        </authorList>
    </citation>
    <scope>NUCLEOTIDE SEQUENCE [LARGE SCALE GENOMIC DNA]</scope>
    <source>
        <strain evidence="4">DSM 244 / SL1</strain>
    </source>
</reference>
<dbReference type="SUPFAM" id="SSF69786">
    <property type="entry name" value="YggU-like"/>
    <property type="match status" value="1"/>
</dbReference>
<dbReference type="SMART" id="SM01152">
    <property type="entry name" value="DUF167"/>
    <property type="match status" value="1"/>
</dbReference>
<keyword evidence="4" id="KW-1185">Reference proteome</keyword>
<evidence type="ECO:0000256" key="1">
    <source>
        <dbReference type="ARBA" id="ARBA00010364"/>
    </source>
</evidence>
<dbReference type="HAMAP" id="MF_00634">
    <property type="entry name" value="UPF0235"/>
    <property type="match status" value="1"/>
</dbReference>
<dbReference type="InterPro" id="IPR036591">
    <property type="entry name" value="YggU-like_sf"/>
</dbReference>
<dbReference type="GO" id="GO:0005737">
    <property type="term" value="C:cytoplasm"/>
    <property type="evidence" value="ECO:0007669"/>
    <property type="project" value="TreeGrafter"/>
</dbReference>
<dbReference type="Pfam" id="PF02594">
    <property type="entry name" value="DUF167"/>
    <property type="match status" value="1"/>
</dbReference>
<dbReference type="PANTHER" id="PTHR13420">
    <property type="entry name" value="UPF0235 PROTEIN C15ORF40"/>
    <property type="match status" value="1"/>
</dbReference>
<dbReference type="EMBL" id="CP000544">
    <property type="protein sequence ID" value="ABM61724.1"/>
    <property type="molecule type" value="Genomic_DNA"/>
</dbReference>
<protein>
    <recommendedName>
        <fullName evidence="2">UPF0235 protein Hhal_0948</fullName>
    </recommendedName>
</protein>
<dbReference type="Gene3D" id="3.30.1200.10">
    <property type="entry name" value="YggU-like"/>
    <property type="match status" value="1"/>
</dbReference>
<dbReference type="InterPro" id="IPR003746">
    <property type="entry name" value="DUF167"/>
</dbReference>
<dbReference type="OrthoDB" id="9800587at2"/>
<dbReference type="NCBIfam" id="TIGR00251">
    <property type="entry name" value="DUF167 family protein"/>
    <property type="match status" value="1"/>
</dbReference>
<evidence type="ECO:0000256" key="2">
    <source>
        <dbReference type="HAMAP-Rule" id="MF_00634"/>
    </source>
</evidence>
<reference evidence="3 4" key="2">
    <citation type="journal article" date="2013" name="Stand. Genomic Sci.">
        <title>Complete genome sequence of Halorhodospira halophila SL1.</title>
        <authorList>
            <person name="Challacombe J.F."/>
            <person name="Majid S."/>
            <person name="Deole R."/>
            <person name="Brettin T.S."/>
            <person name="Bruce D."/>
            <person name="Delano S.F."/>
            <person name="Detter J.C."/>
            <person name="Gleasner C.D."/>
            <person name="Han C.S."/>
            <person name="Misra M."/>
            <person name="Reitenga K.G."/>
            <person name="Mikhailova N."/>
            <person name="Woyke T."/>
            <person name="Pitluck S."/>
            <person name="Nolan M."/>
            <person name="Land M.L."/>
            <person name="Saunders E."/>
            <person name="Tapia R."/>
            <person name="Lapidus A."/>
            <person name="Ivanova N."/>
            <person name="Hoff W.D."/>
        </authorList>
    </citation>
    <scope>NUCLEOTIDE SEQUENCE [LARGE SCALE GENOMIC DNA]</scope>
    <source>
        <strain evidence="4">DSM 244 / SL1</strain>
    </source>
</reference>
<evidence type="ECO:0000313" key="4">
    <source>
        <dbReference type="Proteomes" id="UP000000647"/>
    </source>
</evidence>
<evidence type="ECO:0000313" key="3">
    <source>
        <dbReference type="EMBL" id="ABM61724.1"/>
    </source>
</evidence>
<comment type="similarity">
    <text evidence="1 2">Belongs to the UPF0235 family.</text>
</comment>
<proteinExistence type="inferred from homology"/>
<dbReference type="AlphaFoldDB" id="A1WVL2"/>